<dbReference type="EMBL" id="AMZN01000001">
    <property type="protein sequence ID" value="ELR73894.1"/>
    <property type="molecule type" value="Genomic_DNA"/>
</dbReference>
<keyword evidence="3" id="KW-1185">Reference proteome</keyword>
<accession>L8K1T1</accession>
<comment type="caution">
    <text evidence="2">The sequence shown here is derived from an EMBL/GenBank/DDBJ whole genome shotgun (WGS) entry which is preliminary data.</text>
</comment>
<gene>
    <name evidence="2" type="ORF">C900_00058</name>
</gene>
<protein>
    <recommendedName>
        <fullName evidence="4">II family cellulose-binding protein</fullName>
    </recommendedName>
</protein>
<dbReference type="AlphaFoldDB" id="L8K1T1"/>
<dbReference type="InterPro" id="IPR021279">
    <property type="entry name" value="DUF2721"/>
</dbReference>
<organism evidence="2 3">
    <name type="scientific">Fulvivirga imtechensis AK7</name>
    <dbReference type="NCBI Taxonomy" id="1237149"/>
    <lineage>
        <taxon>Bacteria</taxon>
        <taxon>Pseudomonadati</taxon>
        <taxon>Bacteroidota</taxon>
        <taxon>Cytophagia</taxon>
        <taxon>Cytophagales</taxon>
        <taxon>Fulvivirgaceae</taxon>
        <taxon>Fulvivirga</taxon>
    </lineage>
</organism>
<evidence type="ECO:0000313" key="3">
    <source>
        <dbReference type="Proteomes" id="UP000011135"/>
    </source>
</evidence>
<reference evidence="2 3" key="1">
    <citation type="submission" date="2012-12" db="EMBL/GenBank/DDBJ databases">
        <title>Genome assembly of Fulvivirga imtechensis AK7.</title>
        <authorList>
            <person name="Nupur N."/>
            <person name="Khatri I."/>
            <person name="Kumar R."/>
            <person name="Subramanian S."/>
            <person name="Pinnaka A."/>
        </authorList>
    </citation>
    <scope>NUCLEOTIDE SEQUENCE [LARGE SCALE GENOMIC DNA]</scope>
    <source>
        <strain evidence="2 3">AK7</strain>
    </source>
</reference>
<feature type="transmembrane region" description="Helical" evidence="1">
    <location>
        <begin position="91"/>
        <end position="111"/>
    </location>
</feature>
<evidence type="ECO:0000256" key="1">
    <source>
        <dbReference type="SAM" id="Phobius"/>
    </source>
</evidence>
<dbReference type="RefSeq" id="WP_009577487.1">
    <property type="nucleotide sequence ID" value="NZ_AMZN01000001.1"/>
</dbReference>
<keyword evidence="1" id="KW-0812">Transmembrane</keyword>
<keyword evidence="1" id="KW-1133">Transmembrane helix</keyword>
<feature type="transmembrane region" description="Helical" evidence="1">
    <location>
        <begin position="12"/>
        <end position="33"/>
    </location>
</feature>
<evidence type="ECO:0000313" key="2">
    <source>
        <dbReference type="EMBL" id="ELR73894.1"/>
    </source>
</evidence>
<dbReference type="OrthoDB" id="9813525at2"/>
<keyword evidence="1" id="KW-0472">Membrane</keyword>
<dbReference type="PATRIC" id="fig|1237149.3.peg.58"/>
<dbReference type="Pfam" id="PF11026">
    <property type="entry name" value="DUF2721"/>
    <property type="match status" value="1"/>
</dbReference>
<evidence type="ECO:0008006" key="4">
    <source>
        <dbReference type="Google" id="ProtNLM"/>
    </source>
</evidence>
<proteinExistence type="predicted"/>
<name>L8K1T1_9BACT</name>
<dbReference type="eggNOG" id="ENOG5032RP9">
    <property type="taxonomic scope" value="Bacteria"/>
</dbReference>
<dbReference type="Proteomes" id="UP000011135">
    <property type="component" value="Unassembled WGS sequence"/>
</dbReference>
<sequence length="132" mass="15026">MSINITTPALLFPAISLLLLAYTNRFLAIATLIRSLHKKHQEYPNEHIIVGQIKNLKTRLSLIKNMQVFGVSSFFLCVLSMFMLFQDNELYGNYMFGASMLLLLISLGISLRELQISTRALSLELSDMELKK</sequence>
<feature type="transmembrane region" description="Helical" evidence="1">
    <location>
        <begin position="66"/>
        <end position="85"/>
    </location>
</feature>